<dbReference type="InterPro" id="IPR036812">
    <property type="entry name" value="NAD(P)_OxRdtase_dom_sf"/>
</dbReference>
<proteinExistence type="predicted"/>
<dbReference type="Pfam" id="PF00248">
    <property type="entry name" value="Aldo_ket_red"/>
    <property type="match status" value="1"/>
</dbReference>
<dbReference type="SUPFAM" id="SSF51430">
    <property type="entry name" value="NAD(P)-linked oxidoreductase"/>
    <property type="match status" value="1"/>
</dbReference>
<sequence>MTDAHAAPHIAEQAGTLLLGGDLPVHRLGFGAMRIIGEGVWGPPRDRDEALAVLRRAVELGIDFIDTADSYGPQISEQLIREALYPYPEGLVIGTKAGFVRTGPSQWHKLGRPEYLKQQAELSLRNLGVERIDLMQLHRIDPEVPLADQLGALVELQQEGKVRHIGLSEVSVDELSAARAVTPIASVQNQYAPSFRQSEDVLEQCEKDGTAFLPWAPVGRGEMASAESPLAAIAAEHGVSPVQLALSWLLHRSPVMLPIPGTSRVAHLEENTAAAAVRLSEAEVDRISQLLS</sequence>
<evidence type="ECO:0000256" key="1">
    <source>
        <dbReference type="ARBA" id="ARBA00023002"/>
    </source>
</evidence>
<dbReference type="EMBL" id="JADBDY010000001">
    <property type="protein sequence ID" value="MBE1458602.1"/>
    <property type="molecule type" value="Genomic_DNA"/>
</dbReference>
<protein>
    <submittedName>
        <fullName evidence="3">Aryl-alcohol dehydrogenase-like predicted oxidoreductase</fullName>
    </submittedName>
</protein>
<dbReference type="PRINTS" id="PR00069">
    <property type="entry name" value="ALDKETRDTASE"/>
</dbReference>
<dbReference type="InterPro" id="IPR023210">
    <property type="entry name" value="NADP_OxRdtase_dom"/>
</dbReference>
<dbReference type="CDD" id="cd19088">
    <property type="entry name" value="AKR_AKR13B1"/>
    <property type="match status" value="1"/>
</dbReference>
<keyword evidence="4" id="KW-1185">Reference proteome</keyword>
<keyword evidence="1" id="KW-0560">Oxidoreductase</keyword>
<name>A0ABR9HHU6_9ACTN</name>
<gene>
    <name evidence="3" type="ORF">H4W79_002816</name>
</gene>
<reference evidence="3 4" key="1">
    <citation type="submission" date="2020-10" db="EMBL/GenBank/DDBJ databases">
        <title>Sequencing the genomes of 1000 actinobacteria strains.</title>
        <authorList>
            <person name="Klenk H.-P."/>
        </authorList>
    </citation>
    <scope>NUCLEOTIDE SEQUENCE [LARGE SCALE GENOMIC DNA]</scope>
    <source>
        <strain evidence="3 4">DSM 45157</strain>
    </source>
</reference>
<dbReference type="Gene3D" id="3.20.20.100">
    <property type="entry name" value="NADP-dependent oxidoreductase domain"/>
    <property type="match status" value="1"/>
</dbReference>
<dbReference type="InterPro" id="IPR020471">
    <property type="entry name" value="AKR"/>
</dbReference>
<organism evidence="3 4">
    <name type="scientific">Nocardiopsis terrae</name>
    <dbReference type="NCBI Taxonomy" id="372655"/>
    <lineage>
        <taxon>Bacteria</taxon>
        <taxon>Bacillati</taxon>
        <taxon>Actinomycetota</taxon>
        <taxon>Actinomycetes</taxon>
        <taxon>Streptosporangiales</taxon>
        <taxon>Nocardiopsidaceae</taxon>
        <taxon>Nocardiopsis</taxon>
    </lineage>
</organism>
<comment type="caution">
    <text evidence="3">The sequence shown here is derived from an EMBL/GenBank/DDBJ whole genome shotgun (WGS) entry which is preliminary data.</text>
</comment>
<dbReference type="Proteomes" id="UP000598217">
    <property type="component" value="Unassembled WGS sequence"/>
</dbReference>
<evidence type="ECO:0000259" key="2">
    <source>
        <dbReference type="Pfam" id="PF00248"/>
    </source>
</evidence>
<dbReference type="RefSeq" id="WP_191269416.1">
    <property type="nucleotide sequence ID" value="NZ_BMXJ01000003.1"/>
</dbReference>
<feature type="domain" description="NADP-dependent oxidoreductase" evidence="2">
    <location>
        <begin position="27"/>
        <end position="290"/>
    </location>
</feature>
<accession>A0ABR9HHU6</accession>
<dbReference type="InterPro" id="IPR050791">
    <property type="entry name" value="Aldo-Keto_reductase"/>
</dbReference>
<evidence type="ECO:0000313" key="3">
    <source>
        <dbReference type="EMBL" id="MBE1458602.1"/>
    </source>
</evidence>
<dbReference type="PANTHER" id="PTHR43625">
    <property type="entry name" value="AFLATOXIN B1 ALDEHYDE REDUCTASE"/>
    <property type="match status" value="1"/>
</dbReference>
<dbReference type="PANTHER" id="PTHR43625:SF40">
    <property type="entry name" value="ALDO-KETO REDUCTASE YAKC [NADP(+)]"/>
    <property type="match status" value="1"/>
</dbReference>
<evidence type="ECO:0000313" key="4">
    <source>
        <dbReference type="Proteomes" id="UP000598217"/>
    </source>
</evidence>